<comment type="caution">
    <text evidence="14">The sequence shown here is derived from an EMBL/GenBank/DDBJ whole genome shotgun (WGS) entry which is preliminary data.</text>
</comment>
<comment type="function">
    <text evidence="13">Plays a critical role in the incorporation of lipoproteins in the outer membrane after they are released by the LolA protein.</text>
</comment>
<comment type="subcellular location">
    <subcellularLocation>
        <location evidence="1">Cell outer membrane</location>
        <topology evidence="1">Lipid-anchor</topology>
    </subcellularLocation>
</comment>
<dbReference type="GO" id="GO:0044874">
    <property type="term" value="P:lipoprotein localization to outer membrane"/>
    <property type="evidence" value="ECO:0007669"/>
    <property type="project" value="UniProtKB-UniRule"/>
</dbReference>
<dbReference type="NCBIfam" id="TIGR00548">
    <property type="entry name" value="lolB"/>
    <property type="match status" value="1"/>
</dbReference>
<dbReference type="Gene3D" id="2.50.20.10">
    <property type="entry name" value="Lipoprotein localisation LolA/LolB/LppX"/>
    <property type="match status" value="1"/>
</dbReference>
<evidence type="ECO:0000313" key="14">
    <source>
        <dbReference type="EMBL" id="HBA08399.1"/>
    </source>
</evidence>
<keyword evidence="9" id="KW-0564">Palmitate</keyword>
<evidence type="ECO:0000313" key="15">
    <source>
        <dbReference type="Proteomes" id="UP000264313"/>
    </source>
</evidence>
<name>A0A351R8M8_9PROT</name>
<comment type="similarity">
    <text evidence="2 13">Belongs to the LolB family.</text>
</comment>
<evidence type="ECO:0000256" key="5">
    <source>
        <dbReference type="ARBA" id="ARBA00022448"/>
    </source>
</evidence>
<dbReference type="GO" id="GO:0009279">
    <property type="term" value="C:cell outer membrane"/>
    <property type="evidence" value="ECO:0007669"/>
    <property type="project" value="UniProtKB-SubCell"/>
</dbReference>
<dbReference type="STRING" id="1132855.GCA_000384255_00840"/>
<organism evidence="14 15">
    <name type="scientific">Methylotenera mobilis</name>
    <dbReference type="NCBI Taxonomy" id="359408"/>
    <lineage>
        <taxon>Bacteria</taxon>
        <taxon>Pseudomonadati</taxon>
        <taxon>Pseudomonadota</taxon>
        <taxon>Betaproteobacteria</taxon>
        <taxon>Nitrosomonadales</taxon>
        <taxon>Methylophilaceae</taxon>
        <taxon>Methylotenera</taxon>
    </lineage>
</organism>
<keyword evidence="10 13" id="KW-0143">Chaperone</keyword>
<evidence type="ECO:0000256" key="8">
    <source>
        <dbReference type="ARBA" id="ARBA00023136"/>
    </source>
</evidence>
<dbReference type="CDD" id="cd16326">
    <property type="entry name" value="LolB"/>
    <property type="match status" value="1"/>
</dbReference>
<protein>
    <recommendedName>
        <fullName evidence="4 13">Outer-membrane lipoprotein LolB</fullName>
    </recommendedName>
</protein>
<evidence type="ECO:0000256" key="9">
    <source>
        <dbReference type="ARBA" id="ARBA00023139"/>
    </source>
</evidence>
<sequence>MSVVATLLNSTQFILVRSIQLTRRFLTLSLVTLLTACAITPNQVQMSADSTLRHQKHLQTNAEIRQFTLQGRIGVQTDSKGFSGGLKWLHSSGDDNIALFSPLGSQVAQITKSNNQITLTDANGKSVSAANAETLTHNTLGWSLPLTGLADWSLGRPTRGPVLASTWNEQGLLTTLSQDGWKIEFSNYAELNGYWLPGKIFLKSDKVNLKLLVENWDNIQR</sequence>
<dbReference type="AlphaFoldDB" id="A0A351R8M8"/>
<keyword evidence="6" id="KW-0732">Signal</keyword>
<evidence type="ECO:0000256" key="7">
    <source>
        <dbReference type="ARBA" id="ARBA00022927"/>
    </source>
</evidence>
<evidence type="ECO:0000256" key="2">
    <source>
        <dbReference type="ARBA" id="ARBA00009696"/>
    </source>
</evidence>
<evidence type="ECO:0000256" key="13">
    <source>
        <dbReference type="HAMAP-Rule" id="MF_00233"/>
    </source>
</evidence>
<keyword evidence="7 13" id="KW-0653">Protein transport</keyword>
<evidence type="ECO:0000256" key="12">
    <source>
        <dbReference type="ARBA" id="ARBA00023288"/>
    </source>
</evidence>
<dbReference type="SUPFAM" id="SSF89392">
    <property type="entry name" value="Prokaryotic lipoproteins and lipoprotein localization factors"/>
    <property type="match status" value="1"/>
</dbReference>
<evidence type="ECO:0000256" key="11">
    <source>
        <dbReference type="ARBA" id="ARBA00023237"/>
    </source>
</evidence>
<dbReference type="Pfam" id="PF03550">
    <property type="entry name" value="LolB"/>
    <property type="match status" value="1"/>
</dbReference>
<proteinExistence type="inferred from homology"/>
<keyword evidence="8 13" id="KW-0472">Membrane</keyword>
<evidence type="ECO:0000256" key="3">
    <source>
        <dbReference type="ARBA" id="ARBA00011245"/>
    </source>
</evidence>
<evidence type="ECO:0000256" key="10">
    <source>
        <dbReference type="ARBA" id="ARBA00023186"/>
    </source>
</evidence>
<dbReference type="Proteomes" id="UP000264313">
    <property type="component" value="Unassembled WGS sequence"/>
</dbReference>
<dbReference type="HAMAP" id="MF_00233">
    <property type="entry name" value="LolB"/>
    <property type="match status" value="1"/>
</dbReference>
<dbReference type="EMBL" id="DNAA01000039">
    <property type="protein sequence ID" value="HBA08399.1"/>
    <property type="molecule type" value="Genomic_DNA"/>
</dbReference>
<comment type="subunit">
    <text evidence="3 13">Monomer.</text>
</comment>
<keyword evidence="11 13" id="KW-0998">Cell outer membrane</keyword>
<dbReference type="InterPro" id="IPR029046">
    <property type="entry name" value="LolA/LolB/LppX"/>
</dbReference>
<dbReference type="GO" id="GO:0015031">
    <property type="term" value="P:protein transport"/>
    <property type="evidence" value="ECO:0007669"/>
    <property type="project" value="UniProtKB-KW"/>
</dbReference>
<evidence type="ECO:0000256" key="4">
    <source>
        <dbReference type="ARBA" id="ARBA00016202"/>
    </source>
</evidence>
<gene>
    <name evidence="13 14" type="primary">lolB</name>
    <name evidence="14" type="ORF">DCW48_01600</name>
</gene>
<evidence type="ECO:0000256" key="1">
    <source>
        <dbReference type="ARBA" id="ARBA00004459"/>
    </source>
</evidence>
<accession>A0A351R8M8</accession>
<keyword evidence="12 14" id="KW-0449">Lipoprotein</keyword>
<dbReference type="InterPro" id="IPR004565">
    <property type="entry name" value="OM_lipoprot_LolB"/>
</dbReference>
<reference evidence="14 15" key="1">
    <citation type="journal article" date="2018" name="Nat. Biotechnol.">
        <title>A standardized bacterial taxonomy based on genome phylogeny substantially revises the tree of life.</title>
        <authorList>
            <person name="Parks D.H."/>
            <person name="Chuvochina M."/>
            <person name="Waite D.W."/>
            <person name="Rinke C."/>
            <person name="Skarshewski A."/>
            <person name="Chaumeil P.A."/>
            <person name="Hugenholtz P."/>
        </authorList>
    </citation>
    <scope>NUCLEOTIDE SEQUENCE [LARGE SCALE GENOMIC DNA]</scope>
    <source>
        <strain evidence="14">UBA9958</strain>
    </source>
</reference>
<keyword evidence="5 13" id="KW-0813">Transport</keyword>
<evidence type="ECO:0000256" key="6">
    <source>
        <dbReference type="ARBA" id="ARBA00022729"/>
    </source>
</evidence>